<dbReference type="InterPro" id="IPR035901">
    <property type="entry name" value="GIY-YIG_endonuc_sf"/>
</dbReference>
<keyword evidence="2" id="KW-1185">Reference proteome</keyword>
<dbReference type="OrthoDB" id="9789954at2"/>
<organism evidence="1 2">
    <name type="scientific">Lucifera butyrica</name>
    <dbReference type="NCBI Taxonomy" id="1351585"/>
    <lineage>
        <taxon>Bacteria</taxon>
        <taxon>Bacillati</taxon>
        <taxon>Bacillota</taxon>
        <taxon>Negativicutes</taxon>
        <taxon>Veillonellales</taxon>
        <taxon>Veillonellaceae</taxon>
        <taxon>Lucifera</taxon>
    </lineage>
</organism>
<sequence>MADRKKELKLAYKQSPPPMGVYQIKNAVNGKILVGSSLNLPGKKNSFLFQLKLGSPINKVIQADLNLHGPDAFHFEVLETIKATEVPEEEWRRAVTALEKKWLDKLQPFAEKGYNTRKKTL</sequence>
<dbReference type="RefSeq" id="WP_122626886.1">
    <property type="nucleotide sequence ID" value="NZ_UPPP01000060.1"/>
</dbReference>
<dbReference type="CDD" id="cd10451">
    <property type="entry name" value="GIY-YIG_LuxR_like"/>
    <property type="match status" value="1"/>
</dbReference>
<accession>A0A498R6M4</accession>
<dbReference type="SUPFAM" id="SSF82771">
    <property type="entry name" value="GIY-YIG endonuclease"/>
    <property type="match status" value="1"/>
</dbReference>
<evidence type="ECO:0000313" key="1">
    <source>
        <dbReference type="EMBL" id="VBB05922.1"/>
    </source>
</evidence>
<name>A0A498R6M4_9FIRM</name>
<gene>
    <name evidence="1" type="ORF">LUCI_1133</name>
</gene>
<reference evidence="1 2" key="1">
    <citation type="submission" date="2018-06" db="EMBL/GenBank/DDBJ databases">
        <authorList>
            <person name="Strepis N."/>
        </authorList>
    </citation>
    <scope>NUCLEOTIDE SEQUENCE [LARGE SCALE GENOMIC DNA]</scope>
    <source>
        <strain evidence="1">LUCI</strain>
    </source>
</reference>
<dbReference type="Proteomes" id="UP000277811">
    <property type="component" value="Unassembled WGS sequence"/>
</dbReference>
<dbReference type="Gene3D" id="3.40.1440.10">
    <property type="entry name" value="GIY-YIG endonuclease"/>
    <property type="match status" value="1"/>
</dbReference>
<dbReference type="EMBL" id="UPPP01000060">
    <property type="protein sequence ID" value="VBB05922.1"/>
    <property type="molecule type" value="Genomic_DNA"/>
</dbReference>
<dbReference type="AlphaFoldDB" id="A0A498R6M4"/>
<protein>
    <submittedName>
        <fullName evidence="1">Uncharacterized protein</fullName>
    </submittedName>
</protein>
<proteinExistence type="predicted"/>
<evidence type="ECO:0000313" key="2">
    <source>
        <dbReference type="Proteomes" id="UP000277811"/>
    </source>
</evidence>